<evidence type="ECO:0000256" key="1">
    <source>
        <dbReference type="SAM" id="MobiDB-lite"/>
    </source>
</evidence>
<dbReference type="Proteomes" id="UP001144050">
    <property type="component" value="Unassembled WGS sequence"/>
</dbReference>
<evidence type="ECO:0000313" key="3">
    <source>
        <dbReference type="Proteomes" id="UP001144050"/>
    </source>
</evidence>
<protein>
    <submittedName>
        <fullName evidence="2">Uncharacterized protein</fullName>
    </submittedName>
</protein>
<reference evidence="2" key="1">
    <citation type="submission" date="2021-09" db="EMBL/GenBank/DDBJ databases">
        <title>Genomic analysis of Ralstonia spp.</title>
        <authorList>
            <person name="Aburjaile F."/>
            <person name="Ariute J.C."/>
            <person name="Pais A.K.L."/>
            <person name="Albuquerque G.M.R."/>
            <person name="Silva A.M.F."/>
            <person name="Brenig B."/>
            <person name="Azevedo V."/>
            <person name="Matiuzzi M."/>
            <person name="Ramos R."/>
            <person name="Goes-Neto A."/>
            <person name="Soares S."/>
            <person name="Iseppon A.M.B."/>
            <person name="Souza E."/>
            <person name="Gama M."/>
        </authorList>
    </citation>
    <scope>NUCLEOTIDE SEQUENCE</scope>
    <source>
        <strain evidence="2">CCRMRs91</strain>
    </source>
</reference>
<gene>
    <name evidence="2" type="ORF">LBW59_20270</name>
</gene>
<feature type="compositionally biased region" description="Polar residues" evidence="1">
    <location>
        <begin position="1"/>
        <end position="24"/>
    </location>
</feature>
<dbReference type="AlphaFoldDB" id="A0AAW5ZTG9"/>
<feature type="region of interest" description="Disordered" evidence="1">
    <location>
        <begin position="1"/>
        <end position="34"/>
    </location>
</feature>
<accession>A0AAW5ZTG9</accession>
<dbReference type="EMBL" id="JAIVFG010000041">
    <property type="protein sequence ID" value="MDB0573094.1"/>
    <property type="molecule type" value="Genomic_DNA"/>
</dbReference>
<sequence length="278" mass="31081">MTTEKQLTANRKNAHKSTGPSTAQGKAKASGNARRHGVLSTRLFLEDENPEEFRLLFDGMRASLAPVGDLELLLVEKIAVSTWRQHRFVRAETASIELGRSLDMPSNRRQIERALGMAYPQEIRNQDLWPVSEDDVAMVEYWRELGKEFGQAYVALSAGNTERLEQDAPLLYSRLASDANAKGLEVADFVAGYEGGLFAWAKKKATDASSEVRTHERRIAVLEVAALVKGQQSAPINQQLLARYQTALDNELYRAIRALREAQEWRLKTIDSPAQGVE</sequence>
<evidence type="ECO:0000313" key="2">
    <source>
        <dbReference type="EMBL" id="MDB0573094.1"/>
    </source>
</evidence>
<proteinExistence type="predicted"/>
<dbReference type="RefSeq" id="WP_271657091.1">
    <property type="nucleotide sequence ID" value="NZ_JAIVFG010000041.1"/>
</dbReference>
<organism evidence="2 3">
    <name type="scientific">Ralstonia solanacearum</name>
    <name type="common">Pseudomonas solanacearum</name>
    <dbReference type="NCBI Taxonomy" id="305"/>
    <lineage>
        <taxon>Bacteria</taxon>
        <taxon>Pseudomonadati</taxon>
        <taxon>Pseudomonadota</taxon>
        <taxon>Betaproteobacteria</taxon>
        <taxon>Burkholderiales</taxon>
        <taxon>Burkholderiaceae</taxon>
        <taxon>Ralstonia</taxon>
        <taxon>Ralstonia solanacearum species complex</taxon>
    </lineage>
</organism>
<name>A0AAW5ZTG9_RALSL</name>
<comment type="caution">
    <text evidence="2">The sequence shown here is derived from an EMBL/GenBank/DDBJ whole genome shotgun (WGS) entry which is preliminary data.</text>
</comment>